<organism evidence="2 3">
    <name type="scientific">Xylanimonas oleitrophica</name>
    <dbReference type="NCBI Taxonomy" id="2607479"/>
    <lineage>
        <taxon>Bacteria</taxon>
        <taxon>Bacillati</taxon>
        <taxon>Actinomycetota</taxon>
        <taxon>Actinomycetes</taxon>
        <taxon>Micrococcales</taxon>
        <taxon>Promicromonosporaceae</taxon>
        <taxon>Xylanimonas</taxon>
    </lineage>
</organism>
<gene>
    <name evidence="2" type="ORF">DNL40_04300</name>
</gene>
<keyword evidence="3" id="KW-1185">Reference proteome</keyword>
<keyword evidence="1" id="KW-0812">Transmembrane</keyword>
<feature type="transmembrane region" description="Helical" evidence="1">
    <location>
        <begin position="163"/>
        <end position="185"/>
    </location>
</feature>
<protein>
    <recommendedName>
        <fullName evidence="4">DUF2238 domain-containing protein</fullName>
    </recommendedName>
</protein>
<feature type="transmembrane region" description="Helical" evidence="1">
    <location>
        <begin position="123"/>
        <end position="143"/>
    </location>
</feature>
<proteinExistence type="predicted"/>
<dbReference type="Pfam" id="PF09997">
    <property type="entry name" value="DUF2238"/>
    <property type="match status" value="1"/>
</dbReference>
<keyword evidence="1" id="KW-1133">Transmembrane helix</keyword>
<sequence length="190" mass="19294">MLVPGDVVRAVAAVSVVVGLARFGVIAGALFLLVLGGAFLARALALPTALDVGFGGTMLVAAWAAQLDWYLAISWLDLVVHAVATGLVAAVAHRLLVRLGAAPPVEGPPLDAPPVRRERRPRLGAGVLTAAAGTALATLWELGEWAGYTYLDSRIQVGYDDTVGDLAAGTAGAVVAGVLVARAGLRGARS</sequence>
<feature type="transmembrane region" description="Helical" evidence="1">
    <location>
        <begin position="43"/>
        <end position="63"/>
    </location>
</feature>
<dbReference type="InterPro" id="IPR014509">
    <property type="entry name" value="YjdF-like"/>
</dbReference>
<reference evidence="2 3" key="1">
    <citation type="submission" date="2018-06" db="EMBL/GenBank/DDBJ databases">
        <title>Whole genome sequencing of a novel hydrocarbon degrading bacterial strain, PW21 isolated from oil contaminated produced water sample.</title>
        <authorList>
            <person name="Nagkirti P."/>
            <person name="Shaikh A."/>
            <person name="Gowdaman V."/>
            <person name="Engineer A.E."/>
            <person name="Dagar S."/>
            <person name="Dhakephalkar P.K."/>
        </authorList>
    </citation>
    <scope>NUCLEOTIDE SEQUENCE [LARGE SCALE GENOMIC DNA]</scope>
    <source>
        <strain evidence="2 3">PW21</strain>
    </source>
</reference>
<evidence type="ECO:0000256" key="1">
    <source>
        <dbReference type="SAM" id="Phobius"/>
    </source>
</evidence>
<evidence type="ECO:0008006" key="4">
    <source>
        <dbReference type="Google" id="ProtNLM"/>
    </source>
</evidence>
<evidence type="ECO:0000313" key="3">
    <source>
        <dbReference type="Proteomes" id="UP000248783"/>
    </source>
</evidence>
<keyword evidence="1" id="KW-0472">Membrane</keyword>
<comment type="caution">
    <text evidence="2">The sequence shown here is derived from an EMBL/GenBank/DDBJ whole genome shotgun (WGS) entry which is preliminary data.</text>
</comment>
<name>A0A2W5YHH4_9MICO</name>
<dbReference type="Proteomes" id="UP000248783">
    <property type="component" value="Unassembled WGS sequence"/>
</dbReference>
<accession>A0A2W5YHH4</accession>
<feature type="transmembrane region" description="Helical" evidence="1">
    <location>
        <begin position="69"/>
        <end position="92"/>
    </location>
</feature>
<feature type="transmembrane region" description="Helical" evidence="1">
    <location>
        <begin position="12"/>
        <end position="36"/>
    </location>
</feature>
<dbReference type="AlphaFoldDB" id="A0A2W5YHH4"/>
<dbReference type="EMBL" id="QKWH01000002">
    <property type="protein sequence ID" value="PZR54391.1"/>
    <property type="molecule type" value="Genomic_DNA"/>
</dbReference>
<evidence type="ECO:0000313" key="2">
    <source>
        <dbReference type="EMBL" id="PZR54391.1"/>
    </source>
</evidence>